<proteinExistence type="predicted"/>
<dbReference type="EMBL" id="FZOQ01000031">
    <property type="protein sequence ID" value="SNT21104.1"/>
    <property type="molecule type" value="Genomic_DNA"/>
</dbReference>
<dbReference type="Pfam" id="PF00107">
    <property type="entry name" value="ADH_zinc_N"/>
    <property type="match status" value="1"/>
</dbReference>
<evidence type="ECO:0000259" key="3">
    <source>
        <dbReference type="Pfam" id="PF00107"/>
    </source>
</evidence>
<name>A0A239KV54_9BACT</name>
<evidence type="ECO:0000256" key="2">
    <source>
        <dbReference type="ARBA" id="ARBA00023002"/>
    </source>
</evidence>
<dbReference type="GO" id="GO:0016651">
    <property type="term" value="F:oxidoreductase activity, acting on NAD(P)H"/>
    <property type="evidence" value="ECO:0007669"/>
    <property type="project" value="TreeGrafter"/>
</dbReference>
<dbReference type="Proteomes" id="UP000198432">
    <property type="component" value="Unassembled WGS sequence"/>
</dbReference>
<keyword evidence="2" id="KW-0560">Oxidoreductase</keyword>
<dbReference type="GO" id="GO:0070402">
    <property type="term" value="F:NADPH binding"/>
    <property type="evidence" value="ECO:0007669"/>
    <property type="project" value="TreeGrafter"/>
</dbReference>
<dbReference type="InterPro" id="IPR036291">
    <property type="entry name" value="NAD(P)-bd_dom_sf"/>
</dbReference>
<gene>
    <name evidence="4" type="ORF">SAMN06296052_13129</name>
</gene>
<dbReference type="SUPFAM" id="SSF51735">
    <property type="entry name" value="NAD(P)-binding Rossmann-fold domains"/>
    <property type="match status" value="1"/>
</dbReference>
<dbReference type="InterPro" id="IPR013149">
    <property type="entry name" value="ADH-like_C"/>
</dbReference>
<evidence type="ECO:0000313" key="5">
    <source>
        <dbReference type="Proteomes" id="UP000198432"/>
    </source>
</evidence>
<organism evidence="4 5">
    <name type="scientific">Pontibacter ummariensis</name>
    <dbReference type="NCBI Taxonomy" id="1610492"/>
    <lineage>
        <taxon>Bacteria</taxon>
        <taxon>Pseudomonadati</taxon>
        <taxon>Bacteroidota</taxon>
        <taxon>Cytophagia</taxon>
        <taxon>Cytophagales</taxon>
        <taxon>Hymenobacteraceae</taxon>
        <taxon>Pontibacter</taxon>
    </lineage>
</organism>
<dbReference type="PANTHER" id="PTHR48106">
    <property type="entry name" value="QUINONE OXIDOREDUCTASE PIG3-RELATED"/>
    <property type="match status" value="1"/>
</dbReference>
<feature type="domain" description="Alcohol dehydrogenase-like C-terminal" evidence="3">
    <location>
        <begin position="7"/>
        <end position="77"/>
    </location>
</feature>
<evidence type="ECO:0000256" key="1">
    <source>
        <dbReference type="ARBA" id="ARBA00022857"/>
    </source>
</evidence>
<accession>A0A239KV54</accession>
<protein>
    <submittedName>
        <fullName evidence="4">Zinc-binding dehydrogenase</fullName>
    </submittedName>
</protein>
<dbReference type="OrthoDB" id="9787435at2"/>
<keyword evidence="5" id="KW-1185">Reference proteome</keyword>
<dbReference type="AlphaFoldDB" id="A0A239KV54"/>
<keyword evidence="1" id="KW-0521">NADP</keyword>
<dbReference type="Gene3D" id="3.90.180.10">
    <property type="entry name" value="Medium-chain alcohol dehydrogenases, catalytic domain"/>
    <property type="match status" value="1"/>
</dbReference>
<dbReference type="PANTHER" id="PTHR48106:SF18">
    <property type="entry name" value="QUINONE OXIDOREDUCTASE PIG3"/>
    <property type="match status" value="1"/>
</dbReference>
<dbReference type="Gene3D" id="3.40.50.720">
    <property type="entry name" value="NAD(P)-binding Rossmann-like Domain"/>
    <property type="match status" value="1"/>
</dbReference>
<reference evidence="5" key="1">
    <citation type="submission" date="2017-06" db="EMBL/GenBank/DDBJ databases">
        <authorList>
            <person name="Varghese N."/>
            <person name="Submissions S."/>
        </authorList>
    </citation>
    <scope>NUCLEOTIDE SEQUENCE [LARGE SCALE GENOMIC DNA]</scope>
    <source>
        <strain evidence="5">NKM1</strain>
    </source>
</reference>
<evidence type="ECO:0000313" key="4">
    <source>
        <dbReference type="EMBL" id="SNT21104.1"/>
    </source>
</evidence>
<sequence length="139" mass="15392">MLDVLESTWVEKVRSLTAGKGVKVALDAVGGSIGTSLFDCVEANGSIILYGLLSQEPVQFYNASVIMKYLTIKGFGLDNWLSGINADQKIRMAQELVEQLSDPEFKLDIGRKCAFDNYKEACSEQHHQDITGKLAFWNV</sequence>